<evidence type="ECO:0000256" key="4">
    <source>
        <dbReference type="PIRSR" id="PIRSR617939-2"/>
    </source>
</evidence>
<gene>
    <name evidence="6" type="ORF">LECACI_7A007027</name>
</gene>
<reference evidence="6" key="1">
    <citation type="submission" date="2023-11" db="EMBL/GenBank/DDBJ databases">
        <authorList>
            <person name="Alioto T."/>
            <person name="Alioto T."/>
            <person name="Gomez Garrido J."/>
        </authorList>
    </citation>
    <scope>NUCLEOTIDE SEQUENCE</scope>
</reference>
<evidence type="ECO:0000259" key="5">
    <source>
        <dbReference type="Pfam" id="PF06094"/>
    </source>
</evidence>
<feature type="domain" description="Gamma-glutamylcyclotransferase AIG2-like" evidence="5">
    <location>
        <begin position="28"/>
        <end position="125"/>
    </location>
</feature>
<dbReference type="Pfam" id="PF06094">
    <property type="entry name" value="GGACT"/>
    <property type="match status" value="1"/>
</dbReference>
<evidence type="ECO:0000256" key="2">
    <source>
        <dbReference type="ARBA" id="ARBA00023239"/>
    </source>
</evidence>
<dbReference type="CDD" id="cd06661">
    <property type="entry name" value="GGCT_like"/>
    <property type="match status" value="1"/>
</dbReference>
<evidence type="ECO:0000313" key="7">
    <source>
        <dbReference type="Proteomes" id="UP001296104"/>
    </source>
</evidence>
<dbReference type="PANTHER" id="PTHR12935:SF0">
    <property type="entry name" value="GAMMA-GLUTAMYLCYCLOTRANSFERASE"/>
    <property type="match status" value="1"/>
</dbReference>
<keyword evidence="2" id="KW-0456">Lyase</keyword>
<dbReference type="SUPFAM" id="SSF110857">
    <property type="entry name" value="Gamma-glutamyl cyclotransferase-like"/>
    <property type="match status" value="1"/>
</dbReference>
<feature type="active site" description="Proton acceptor" evidence="3">
    <location>
        <position position="107"/>
    </location>
</feature>
<dbReference type="Gene3D" id="3.10.490.10">
    <property type="entry name" value="Gamma-glutamyl cyclotransferase-like"/>
    <property type="match status" value="1"/>
</dbReference>
<evidence type="ECO:0000256" key="1">
    <source>
        <dbReference type="ARBA" id="ARBA00012346"/>
    </source>
</evidence>
<dbReference type="Proteomes" id="UP001296104">
    <property type="component" value="Unassembled WGS sequence"/>
</dbReference>
<dbReference type="PANTHER" id="PTHR12935">
    <property type="entry name" value="GAMMA-GLUTAMYLCYCLOTRANSFERASE"/>
    <property type="match status" value="1"/>
</dbReference>
<accession>A0AAI9ED85</accession>
<sequence>MEIPSFSVLRISIASSSESMDASKATIYFGYGSNLWRHQMRQRCPTSKYLGIARLKGYRWIIYDRGYANIVEEAEQADHKEYDYTHECWGLVYTLQRKDEERLDVNEGVPVAYKKEWIECEFWPSSENAADAAAAENEENTTFRWSNGKPDTSKDPKRVDMLVYINRDMTKETPPKEEYIYRMNMGIRDAVKEGMPEAYVEQVIRQFIPDKEDEEVREVARRQALEFEDET</sequence>
<feature type="binding site" evidence="4">
    <location>
        <begin position="28"/>
        <end position="33"/>
    </location>
    <ligand>
        <name>substrate</name>
    </ligand>
</feature>
<organism evidence="6 7">
    <name type="scientific">Lecanosticta acicola</name>
    <dbReference type="NCBI Taxonomy" id="111012"/>
    <lineage>
        <taxon>Eukaryota</taxon>
        <taxon>Fungi</taxon>
        <taxon>Dikarya</taxon>
        <taxon>Ascomycota</taxon>
        <taxon>Pezizomycotina</taxon>
        <taxon>Dothideomycetes</taxon>
        <taxon>Dothideomycetidae</taxon>
        <taxon>Mycosphaerellales</taxon>
        <taxon>Mycosphaerellaceae</taxon>
        <taxon>Lecanosticta</taxon>
    </lineage>
</organism>
<comment type="caution">
    <text evidence="6">The sequence shown here is derived from an EMBL/GenBank/DDBJ whole genome shotgun (WGS) entry which is preliminary data.</text>
</comment>
<dbReference type="InterPro" id="IPR017939">
    <property type="entry name" value="G-Glutamylcylcotransferase"/>
</dbReference>
<evidence type="ECO:0000256" key="3">
    <source>
        <dbReference type="PIRSR" id="PIRSR617939-1"/>
    </source>
</evidence>
<name>A0AAI9ED85_9PEZI</name>
<dbReference type="EC" id="4.3.2.9" evidence="1"/>
<dbReference type="InterPro" id="IPR036568">
    <property type="entry name" value="GGCT-like_sf"/>
</dbReference>
<dbReference type="AlphaFoldDB" id="A0AAI9ED85"/>
<dbReference type="InterPro" id="IPR009288">
    <property type="entry name" value="AIG2-like_dom"/>
</dbReference>
<dbReference type="GO" id="GO:0003839">
    <property type="term" value="F:gamma-glutamylcyclotransferase activity"/>
    <property type="evidence" value="ECO:0007669"/>
    <property type="project" value="UniProtKB-EC"/>
</dbReference>
<protein>
    <recommendedName>
        <fullName evidence="1">gamma-glutamylcyclotransferase</fullName>
        <ecNumber evidence="1">4.3.2.9</ecNumber>
    </recommendedName>
</protein>
<dbReference type="EMBL" id="CAVMBE010000054">
    <property type="protein sequence ID" value="CAK4031869.1"/>
    <property type="molecule type" value="Genomic_DNA"/>
</dbReference>
<proteinExistence type="predicted"/>
<keyword evidence="7" id="KW-1185">Reference proteome</keyword>
<dbReference type="InterPro" id="IPR013024">
    <property type="entry name" value="GGCT-like"/>
</dbReference>
<evidence type="ECO:0000313" key="6">
    <source>
        <dbReference type="EMBL" id="CAK4031869.1"/>
    </source>
</evidence>